<feature type="region of interest" description="Disordered" evidence="1">
    <location>
        <begin position="96"/>
        <end position="135"/>
    </location>
</feature>
<reference evidence="2" key="1">
    <citation type="submission" date="2023-07" db="EMBL/GenBank/DDBJ databases">
        <authorList>
            <consortium name="CYATHOMIX"/>
        </authorList>
    </citation>
    <scope>NUCLEOTIDE SEQUENCE</scope>
    <source>
        <strain evidence="2">N/A</strain>
    </source>
</reference>
<dbReference type="AlphaFoldDB" id="A0AA36DVN5"/>
<dbReference type="EMBL" id="CATQJL010000112">
    <property type="protein sequence ID" value="CAJ0593601.1"/>
    <property type="molecule type" value="Genomic_DNA"/>
</dbReference>
<proteinExistence type="predicted"/>
<feature type="compositionally biased region" description="Basic and acidic residues" evidence="1">
    <location>
        <begin position="56"/>
        <end position="66"/>
    </location>
</feature>
<dbReference type="Proteomes" id="UP001176961">
    <property type="component" value="Unassembled WGS sequence"/>
</dbReference>
<name>A0AA36DVN5_CYLNA</name>
<comment type="caution">
    <text evidence="2">The sequence shown here is derived from an EMBL/GenBank/DDBJ whole genome shotgun (WGS) entry which is preliminary data.</text>
</comment>
<sequence length="280" mass="31396">MKTVIYNGSIKSEHLWHHCRSTSRKGCGLGASSFKSGMPVYRNGCAGAGRRISGNDVEKQSRKPEEQAEVQSSAPICELTPDSFVDSDLFLEVKGDPDAPSSSIALQPWSAEEGEISQSRTESEATPVKPEDAKDSATMPLLRAPRRRAARLWYSPQDTPEAMKNKKIKLTRMKAKADREFQCRISGCGKILHFKQSCRRQGLDHVRSHFPRKTRRCKICDYAGNTNASVYNHHTSCHPNEFYPGPLATETKEDLEELQHLFHQAFPEIPGIEAYMSMIS</sequence>
<keyword evidence="3" id="KW-1185">Reference proteome</keyword>
<evidence type="ECO:0000313" key="2">
    <source>
        <dbReference type="EMBL" id="CAJ0593601.1"/>
    </source>
</evidence>
<protein>
    <submittedName>
        <fullName evidence="2">Uncharacterized protein</fullName>
    </submittedName>
</protein>
<feature type="region of interest" description="Disordered" evidence="1">
    <location>
        <begin position="48"/>
        <end position="76"/>
    </location>
</feature>
<organism evidence="2 3">
    <name type="scientific">Cylicocyclus nassatus</name>
    <name type="common">Nematode worm</name>
    <dbReference type="NCBI Taxonomy" id="53992"/>
    <lineage>
        <taxon>Eukaryota</taxon>
        <taxon>Metazoa</taxon>
        <taxon>Ecdysozoa</taxon>
        <taxon>Nematoda</taxon>
        <taxon>Chromadorea</taxon>
        <taxon>Rhabditida</taxon>
        <taxon>Rhabditina</taxon>
        <taxon>Rhabditomorpha</taxon>
        <taxon>Strongyloidea</taxon>
        <taxon>Strongylidae</taxon>
        <taxon>Cylicocyclus</taxon>
    </lineage>
</organism>
<evidence type="ECO:0000313" key="3">
    <source>
        <dbReference type="Proteomes" id="UP001176961"/>
    </source>
</evidence>
<evidence type="ECO:0000256" key="1">
    <source>
        <dbReference type="SAM" id="MobiDB-lite"/>
    </source>
</evidence>
<gene>
    <name evidence="2" type="ORF">CYNAS_LOCUS5584</name>
</gene>
<accession>A0AA36DVN5</accession>